<dbReference type="SUPFAM" id="SSF101821">
    <property type="entry name" value="Aminopeptidase/glucanase lid domain"/>
    <property type="match status" value="1"/>
</dbReference>
<keyword evidence="5" id="KW-0378">Hydrolase</keyword>
<evidence type="ECO:0000256" key="1">
    <source>
        <dbReference type="ARBA" id="ARBA00006272"/>
    </source>
</evidence>
<sequence length="380" mass="39905">MADGPRRKAAQGTGIGGFLLAPTTSTHMHDDQREFLSNLLATASPSGFETPAQRVWVDYVERFADEVRTDDYGNAIAVYDGGDGPELAVSGHADEIGFVVSAINTDGYLHLSPVGGSDRSVSKARQVHVHTADGPVNGVIGQAAIHVRDKDDTEYDDIEEMTVDIGAGDEDEARDLVDIGDPVTFAQTPSPLRGSLLTARGLDNRVGVWVAAETLCRAAERGAESTVYAVSTVQEEVGLSGAKMVGYDLDPDAAVAVDVTHASDHPEFPGNKHNEIALGDGPVVARGSTNHTAVVDAVRDAADDAGIDVQLQATGIRTGTDADAFYTSRSGIPSLNLGLPNRYMHTPAEVVNTEDLDAAADLLAAFAVRAAGRDSFAIDL</sequence>
<reference evidence="9 10" key="1">
    <citation type="journal article" date="2019" name="Int. J. Syst. Evol. Microbiol.">
        <title>The Global Catalogue of Microorganisms (GCM) 10K type strain sequencing project: providing services to taxonomists for standard genome sequencing and annotation.</title>
        <authorList>
            <consortium name="The Broad Institute Genomics Platform"/>
            <consortium name="The Broad Institute Genome Sequencing Center for Infectious Disease"/>
            <person name="Wu L."/>
            <person name="Ma J."/>
        </authorList>
    </citation>
    <scope>NUCLEOTIDE SEQUENCE [LARGE SCALE GENOMIC DNA]</scope>
    <source>
        <strain evidence="9 10">JCM 16330</strain>
    </source>
</reference>
<evidence type="ECO:0000256" key="5">
    <source>
        <dbReference type="ARBA" id="ARBA00022801"/>
    </source>
</evidence>
<organism evidence="9 10">
    <name type="scientific">Halarchaeum salinum</name>
    <dbReference type="NCBI Taxonomy" id="489912"/>
    <lineage>
        <taxon>Archaea</taxon>
        <taxon>Methanobacteriati</taxon>
        <taxon>Methanobacteriota</taxon>
        <taxon>Stenosarchaea group</taxon>
        <taxon>Halobacteria</taxon>
        <taxon>Halobacteriales</taxon>
        <taxon>Halobacteriaceae</taxon>
    </lineage>
</organism>
<comment type="caution">
    <text evidence="9">The sequence shown here is derived from an EMBL/GenBank/DDBJ whole genome shotgun (WGS) entry which is preliminary data.</text>
</comment>
<dbReference type="PIRSF" id="PIRSF001123">
    <property type="entry name" value="PepA_GA"/>
    <property type="match status" value="1"/>
</dbReference>
<feature type="binding site" evidence="8">
    <location>
        <position position="236"/>
    </location>
    <ligand>
        <name>Zn(2+)</name>
        <dbReference type="ChEBI" id="CHEBI:29105"/>
        <label>2</label>
    </ligand>
</feature>
<feature type="active site" description="Proton acceptor" evidence="7">
    <location>
        <position position="235"/>
    </location>
</feature>
<evidence type="ECO:0000256" key="2">
    <source>
        <dbReference type="ARBA" id="ARBA00022438"/>
    </source>
</evidence>
<evidence type="ECO:0000256" key="6">
    <source>
        <dbReference type="PIRNR" id="PIRNR001123"/>
    </source>
</evidence>
<dbReference type="AlphaFoldDB" id="A0AAV3S6F0"/>
<evidence type="ECO:0000256" key="8">
    <source>
        <dbReference type="PIRSR" id="PIRSR001123-2"/>
    </source>
</evidence>
<feature type="binding site" evidence="8">
    <location>
        <position position="203"/>
    </location>
    <ligand>
        <name>Zn(2+)</name>
        <dbReference type="ChEBI" id="CHEBI:29105"/>
        <label>2</label>
    </ligand>
</feature>
<feature type="binding site" evidence="8">
    <location>
        <position position="258"/>
    </location>
    <ligand>
        <name>Zn(2+)</name>
        <dbReference type="ChEBI" id="CHEBI:29105"/>
        <label>1</label>
    </ligand>
</feature>
<dbReference type="GO" id="GO:0046872">
    <property type="term" value="F:metal ion binding"/>
    <property type="evidence" value="ECO:0007669"/>
    <property type="project" value="UniProtKB-UniRule"/>
</dbReference>
<dbReference type="Pfam" id="PF05343">
    <property type="entry name" value="Peptidase_M42"/>
    <property type="match status" value="1"/>
</dbReference>
<dbReference type="PANTHER" id="PTHR32481:SF0">
    <property type="entry name" value="AMINOPEPTIDASE YPDE-RELATED"/>
    <property type="match status" value="1"/>
</dbReference>
<evidence type="ECO:0000256" key="4">
    <source>
        <dbReference type="ARBA" id="ARBA00022723"/>
    </source>
</evidence>
<comment type="cofactor">
    <cofactor evidence="8">
        <name>a divalent metal cation</name>
        <dbReference type="ChEBI" id="CHEBI:60240"/>
    </cofactor>
    <text evidence="8">Binds 2 divalent metal cations per subunit.</text>
</comment>
<proteinExistence type="inferred from homology"/>
<name>A0AAV3S6F0_9EURY</name>
<keyword evidence="2" id="KW-0031">Aminopeptidase</keyword>
<dbReference type="EMBL" id="BAAABL010000042">
    <property type="protein sequence ID" value="GAA0300854.1"/>
    <property type="molecule type" value="Genomic_DNA"/>
</dbReference>
<keyword evidence="10" id="KW-1185">Reference proteome</keyword>
<dbReference type="Gene3D" id="3.40.630.10">
    <property type="entry name" value="Zn peptidases"/>
    <property type="match status" value="1"/>
</dbReference>
<dbReference type="GO" id="GO:0004177">
    <property type="term" value="F:aminopeptidase activity"/>
    <property type="evidence" value="ECO:0007669"/>
    <property type="project" value="UniProtKB-UniRule"/>
</dbReference>
<dbReference type="InterPro" id="IPR008007">
    <property type="entry name" value="Peptidase_M42"/>
</dbReference>
<feature type="binding site" evidence="8">
    <location>
        <position position="345"/>
    </location>
    <ligand>
        <name>Zn(2+)</name>
        <dbReference type="ChEBI" id="CHEBI:29105"/>
        <label>2</label>
    </ligand>
</feature>
<keyword evidence="4 8" id="KW-0479">Metal-binding</keyword>
<evidence type="ECO:0000313" key="10">
    <source>
        <dbReference type="Proteomes" id="UP001500837"/>
    </source>
</evidence>
<dbReference type="Proteomes" id="UP001500837">
    <property type="component" value="Unassembled WGS sequence"/>
</dbReference>
<keyword evidence="3" id="KW-0645">Protease</keyword>
<dbReference type="SUPFAM" id="SSF53187">
    <property type="entry name" value="Zn-dependent exopeptidases"/>
    <property type="match status" value="1"/>
</dbReference>
<dbReference type="InterPro" id="IPR051464">
    <property type="entry name" value="Peptidase_M42_aminopept"/>
</dbReference>
<dbReference type="GO" id="GO:0006508">
    <property type="term" value="P:proteolysis"/>
    <property type="evidence" value="ECO:0007669"/>
    <property type="project" value="UniProtKB-KW"/>
</dbReference>
<comment type="similarity">
    <text evidence="1 6">Belongs to the peptidase M42 family.</text>
</comment>
<evidence type="ECO:0000313" key="9">
    <source>
        <dbReference type="EMBL" id="GAA0300854.1"/>
    </source>
</evidence>
<dbReference type="InterPro" id="IPR023367">
    <property type="entry name" value="Peptidase_M42_dom2"/>
</dbReference>
<gene>
    <name evidence="9" type="ORF">GCM10009066_13760</name>
</gene>
<feature type="binding site" evidence="8">
    <location>
        <position position="203"/>
    </location>
    <ligand>
        <name>Zn(2+)</name>
        <dbReference type="ChEBI" id="CHEBI:29105"/>
        <label>1</label>
    </ligand>
</feature>
<accession>A0AAV3S6F0</accession>
<dbReference type="Gene3D" id="2.40.30.40">
    <property type="entry name" value="Peptidase M42, domain 2"/>
    <property type="match status" value="1"/>
</dbReference>
<evidence type="ECO:0000256" key="7">
    <source>
        <dbReference type="PIRSR" id="PIRSR001123-1"/>
    </source>
</evidence>
<feature type="binding site" evidence="8">
    <location>
        <position position="92"/>
    </location>
    <ligand>
        <name>Zn(2+)</name>
        <dbReference type="ChEBI" id="CHEBI:29105"/>
        <label>1</label>
    </ligand>
</feature>
<dbReference type="PANTHER" id="PTHR32481">
    <property type="entry name" value="AMINOPEPTIDASE"/>
    <property type="match status" value="1"/>
</dbReference>
<protein>
    <submittedName>
        <fullName evidence="9">M42 family metallopeptidase</fullName>
    </submittedName>
</protein>
<evidence type="ECO:0000256" key="3">
    <source>
        <dbReference type="ARBA" id="ARBA00022670"/>
    </source>
</evidence>